<dbReference type="Proteomes" id="UP000054350">
    <property type="component" value="Unassembled WGS sequence"/>
</dbReference>
<dbReference type="EMBL" id="GG745329">
    <property type="protein sequence ID" value="KNE55320.1"/>
    <property type="molecule type" value="Genomic_DNA"/>
</dbReference>
<sequence length="108" mass="10685">MRDLDDCGGDPAPPPPPPPPPLPVMQSTHSLPGIAGRGACPYCGGMRFKLLHVVSGSDGASPNDAEGGAPGTAASSTSDLAMARASGRIIVCLGCMKVLSSDSAALLS</sequence>
<keyword evidence="3" id="KW-1185">Reference proteome</keyword>
<reference evidence="2 3" key="1">
    <citation type="submission" date="2009-11" db="EMBL/GenBank/DDBJ databases">
        <title>Annotation of Allomyces macrogynus ATCC 38327.</title>
        <authorList>
            <consortium name="The Broad Institute Genome Sequencing Platform"/>
            <person name="Russ C."/>
            <person name="Cuomo C."/>
            <person name="Burger G."/>
            <person name="Gray M.W."/>
            <person name="Holland P.W.H."/>
            <person name="King N."/>
            <person name="Lang F.B.F."/>
            <person name="Roger A.J."/>
            <person name="Ruiz-Trillo I."/>
            <person name="Young S.K."/>
            <person name="Zeng Q."/>
            <person name="Gargeya S."/>
            <person name="Fitzgerald M."/>
            <person name="Haas B."/>
            <person name="Abouelleil A."/>
            <person name="Alvarado L."/>
            <person name="Arachchi H.M."/>
            <person name="Berlin A."/>
            <person name="Chapman S.B."/>
            <person name="Gearin G."/>
            <person name="Goldberg J."/>
            <person name="Griggs A."/>
            <person name="Gujja S."/>
            <person name="Hansen M."/>
            <person name="Heiman D."/>
            <person name="Howarth C."/>
            <person name="Larimer J."/>
            <person name="Lui A."/>
            <person name="MacDonald P.J.P."/>
            <person name="McCowen C."/>
            <person name="Montmayeur A."/>
            <person name="Murphy C."/>
            <person name="Neiman D."/>
            <person name="Pearson M."/>
            <person name="Priest M."/>
            <person name="Roberts A."/>
            <person name="Saif S."/>
            <person name="Shea T."/>
            <person name="Sisk P."/>
            <person name="Stolte C."/>
            <person name="Sykes S."/>
            <person name="Wortman J."/>
            <person name="Nusbaum C."/>
            <person name="Birren B."/>
        </authorList>
    </citation>
    <scope>NUCLEOTIDE SEQUENCE [LARGE SCALE GENOMIC DNA]</scope>
    <source>
        <strain evidence="2 3">ATCC 38327</strain>
    </source>
</reference>
<gene>
    <name evidence="2" type="ORF">AMAG_17773</name>
</gene>
<accession>A0A0L0RYT8</accession>
<organism evidence="2 3">
    <name type="scientific">Allomyces macrogynus (strain ATCC 38327)</name>
    <name type="common">Allomyces javanicus var. macrogynus</name>
    <dbReference type="NCBI Taxonomy" id="578462"/>
    <lineage>
        <taxon>Eukaryota</taxon>
        <taxon>Fungi</taxon>
        <taxon>Fungi incertae sedis</taxon>
        <taxon>Blastocladiomycota</taxon>
        <taxon>Blastocladiomycetes</taxon>
        <taxon>Blastocladiales</taxon>
        <taxon>Blastocladiaceae</taxon>
        <taxon>Allomyces</taxon>
    </lineage>
</organism>
<feature type="region of interest" description="Disordered" evidence="1">
    <location>
        <begin position="55"/>
        <end position="77"/>
    </location>
</feature>
<evidence type="ECO:0000313" key="2">
    <source>
        <dbReference type="EMBL" id="KNE55320.1"/>
    </source>
</evidence>
<dbReference type="VEuPathDB" id="FungiDB:AMAG_17773"/>
<feature type="region of interest" description="Disordered" evidence="1">
    <location>
        <begin position="1"/>
        <end position="30"/>
    </location>
</feature>
<evidence type="ECO:0000256" key="1">
    <source>
        <dbReference type="SAM" id="MobiDB-lite"/>
    </source>
</evidence>
<name>A0A0L0RYT8_ALLM3</name>
<feature type="compositionally biased region" description="Pro residues" evidence="1">
    <location>
        <begin position="11"/>
        <end position="23"/>
    </location>
</feature>
<reference evidence="3" key="2">
    <citation type="submission" date="2009-11" db="EMBL/GenBank/DDBJ databases">
        <title>The Genome Sequence of Allomyces macrogynus strain ATCC 38327.</title>
        <authorList>
            <consortium name="The Broad Institute Genome Sequencing Platform"/>
            <person name="Russ C."/>
            <person name="Cuomo C."/>
            <person name="Shea T."/>
            <person name="Young S.K."/>
            <person name="Zeng Q."/>
            <person name="Koehrsen M."/>
            <person name="Haas B."/>
            <person name="Borodovsky M."/>
            <person name="Guigo R."/>
            <person name="Alvarado L."/>
            <person name="Berlin A."/>
            <person name="Borenstein D."/>
            <person name="Chen Z."/>
            <person name="Engels R."/>
            <person name="Freedman E."/>
            <person name="Gellesch M."/>
            <person name="Goldberg J."/>
            <person name="Griggs A."/>
            <person name="Gujja S."/>
            <person name="Heiman D."/>
            <person name="Hepburn T."/>
            <person name="Howarth C."/>
            <person name="Jen D."/>
            <person name="Larson L."/>
            <person name="Lewis B."/>
            <person name="Mehta T."/>
            <person name="Park D."/>
            <person name="Pearson M."/>
            <person name="Roberts A."/>
            <person name="Saif S."/>
            <person name="Shenoy N."/>
            <person name="Sisk P."/>
            <person name="Stolte C."/>
            <person name="Sykes S."/>
            <person name="Walk T."/>
            <person name="White J."/>
            <person name="Yandava C."/>
            <person name="Burger G."/>
            <person name="Gray M.W."/>
            <person name="Holland P.W.H."/>
            <person name="King N."/>
            <person name="Lang F.B.F."/>
            <person name="Roger A.J."/>
            <person name="Ruiz-Trillo I."/>
            <person name="Lander E."/>
            <person name="Nusbaum C."/>
        </authorList>
    </citation>
    <scope>NUCLEOTIDE SEQUENCE [LARGE SCALE GENOMIC DNA]</scope>
    <source>
        <strain evidence="3">ATCC 38327</strain>
    </source>
</reference>
<protein>
    <submittedName>
        <fullName evidence="2">Uncharacterized protein</fullName>
    </submittedName>
</protein>
<dbReference type="AlphaFoldDB" id="A0A0L0RYT8"/>
<proteinExistence type="predicted"/>
<evidence type="ECO:0000313" key="3">
    <source>
        <dbReference type="Proteomes" id="UP000054350"/>
    </source>
</evidence>